<dbReference type="Proteomes" id="UP000078090">
    <property type="component" value="Unassembled WGS sequence"/>
</dbReference>
<sequence length="98" mass="11485">MRQATPSDANNALAQVKYAIKGLTHSDYDDNEDDVIYTANKLNAVLRMVHDNHQTWNDEAIREFVMRQHDPLRHIPVKSEKLHHMVRHIQQDIIVKFS</sequence>
<organism evidence="1 2">
    <name type="scientific">Methylomonas methanica</name>
    <dbReference type="NCBI Taxonomy" id="421"/>
    <lineage>
        <taxon>Bacteria</taxon>
        <taxon>Pseudomonadati</taxon>
        <taxon>Pseudomonadota</taxon>
        <taxon>Gammaproteobacteria</taxon>
        <taxon>Methylococcales</taxon>
        <taxon>Methylococcaceae</taxon>
        <taxon>Methylomonas</taxon>
    </lineage>
</organism>
<dbReference type="EMBL" id="LUUG01000088">
    <property type="protein sequence ID" value="OAI01652.1"/>
    <property type="molecule type" value="Genomic_DNA"/>
</dbReference>
<comment type="caution">
    <text evidence="1">The sequence shown here is derived from an EMBL/GenBank/DDBJ whole genome shotgun (WGS) entry which is preliminary data.</text>
</comment>
<evidence type="ECO:0000313" key="1">
    <source>
        <dbReference type="EMBL" id="OAI01652.1"/>
    </source>
</evidence>
<proteinExistence type="predicted"/>
<accession>A0A177M7I8</accession>
<dbReference type="OrthoDB" id="5571468at2"/>
<protein>
    <submittedName>
        <fullName evidence="1">Uncharacterized protein</fullName>
    </submittedName>
</protein>
<gene>
    <name evidence="1" type="ORF">A1332_17405</name>
</gene>
<reference evidence="1 2" key="1">
    <citation type="submission" date="2016-03" db="EMBL/GenBank/DDBJ databases">
        <authorList>
            <person name="Ploux O."/>
        </authorList>
    </citation>
    <scope>NUCLEOTIDE SEQUENCE [LARGE SCALE GENOMIC DNA]</scope>
    <source>
        <strain evidence="1 2">R-45363</strain>
    </source>
</reference>
<name>A0A177M7I8_METMH</name>
<dbReference type="RefSeq" id="WP_064009467.1">
    <property type="nucleotide sequence ID" value="NZ_LUUG01000088.1"/>
</dbReference>
<evidence type="ECO:0000313" key="2">
    <source>
        <dbReference type="Proteomes" id="UP000078090"/>
    </source>
</evidence>
<dbReference type="AlphaFoldDB" id="A0A177M7I8"/>